<dbReference type="PANTHER" id="PTHR31873">
    <property type="entry name" value="L-ASPARTATE DEHYDROGENASE-RELATED"/>
    <property type="match status" value="1"/>
</dbReference>
<feature type="domain" description="Aspartate/homoserine dehydrogenase NAD-binding" evidence="3">
    <location>
        <begin position="8"/>
        <end position="103"/>
    </location>
</feature>
<reference evidence="4 5" key="1">
    <citation type="submission" date="2018-11" db="EMBL/GenBank/DDBJ databases">
        <title>YIM 102482-1 draft genome.</title>
        <authorList>
            <person name="Li G."/>
            <person name="Jiang Y."/>
        </authorList>
    </citation>
    <scope>NUCLEOTIDE SEQUENCE [LARGE SCALE GENOMIC DNA]</scope>
    <source>
        <strain evidence="4 5">YIM 102482-1</strain>
    </source>
</reference>
<dbReference type="EMBL" id="RQVS01000016">
    <property type="protein sequence ID" value="RRJ85852.1"/>
    <property type="molecule type" value="Genomic_DNA"/>
</dbReference>
<dbReference type="InterPro" id="IPR002811">
    <property type="entry name" value="Asp_DH"/>
</dbReference>
<dbReference type="InterPro" id="IPR005106">
    <property type="entry name" value="Asp/hSer_DH_NAD-bd"/>
</dbReference>
<dbReference type="PANTHER" id="PTHR31873:SF6">
    <property type="entry name" value="ASPARTATE DEHYDROGENASE DOMAIN-CONTAINING PROTEIN"/>
    <property type="match status" value="1"/>
</dbReference>
<dbReference type="GO" id="GO:0050661">
    <property type="term" value="F:NADP binding"/>
    <property type="evidence" value="ECO:0007669"/>
    <property type="project" value="InterPro"/>
</dbReference>
<dbReference type="SUPFAM" id="SSF51735">
    <property type="entry name" value="NAD(P)-binding Rossmann-fold domains"/>
    <property type="match status" value="1"/>
</dbReference>
<dbReference type="OrthoDB" id="956698at2"/>
<sequence length="279" mass="29498">MTRIALIGHGTIGRSLVEHLAPEIEAGKVDIVGALARRPEEHEASYPVLGTDHAAELFAEADLVVECAGVRATRELLPELGKVRALLLASIGILAEAEGRETLLRIPDLVITNGAIGGFDVLAAAAESGGLDEVQIRTRKLAKAIVQPWMSDDEKARIIALAPGDEPITVFSGGPARAIELFPANVNIAVALSWATRGESPTAPPEAQAEALVRSLGRVRVELLADPDATQSRHDITASGTAGNFEFVIQSNPSPVNPRTSGLTSMSVAHDVRSWLARR</sequence>
<dbReference type="Gene3D" id="3.40.50.720">
    <property type="entry name" value="NAD(P)-binding Rossmann-like Domain"/>
    <property type="match status" value="1"/>
</dbReference>
<protein>
    <submittedName>
        <fullName evidence="4">DUF108 domain-containing protein</fullName>
    </submittedName>
</protein>
<dbReference type="AlphaFoldDB" id="A0A3P3VSS7"/>
<evidence type="ECO:0000313" key="4">
    <source>
        <dbReference type="EMBL" id="RRJ85852.1"/>
    </source>
</evidence>
<feature type="domain" description="Aspartate dehydrogenase" evidence="2">
    <location>
        <begin position="215"/>
        <end position="268"/>
    </location>
</feature>
<dbReference type="Proteomes" id="UP000274391">
    <property type="component" value="Unassembled WGS sequence"/>
</dbReference>
<dbReference type="Pfam" id="PF03447">
    <property type="entry name" value="NAD_binding_3"/>
    <property type="match status" value="1"/>
</dbReference>
<comment type="caution">
    <text evidence="4">The sequence shown here is derived from an EMBL/GenBank/DDBJ whole genome shotgun (WGS) entry which is preliminary data.</text>
</comment>
<dbReference type="SUPFAM" id="SSF55347">
    <property type="entry name" value="Glyceraldehyde-3-phosphate dehydrogenase-like, C-terminal domain"/>
    <property type="match status" value="1"/>
</dbReference>
<evidence type="ECO:0000259" key="3">
    <source>
        <dbReference type="Pfam" id="PF03447"/>
    </source>
</evidence>
<dbReference type="GO" id="GO:0033735">
    <property type="term" value="F:aspartate dehydrogenase [NAD(P)+] activity"/>
    <property type="evidence" value="ECO:0007669"/>
    <property type="project" value="InterPro"/>
</dbReference>
<dbReference type="Gene3D" id="3.30.360.10">
    <property type="entry name" value="Dihydrodipicolinate Reductase, domain 2"/>
    <property type="match status" value="1"/>
</dbReference>
<accession>A0A3P3VSS7</accession>
<evidence type="ECO:0000256" key="1">
    <source>
        <dbReference type="ARBA" id="ARBA00008331"/>
    </source>
</evidence>
<comment type="similarity">
    <text evidence="1">Belongs to the L-aspartate dehydrogenase family.</text>
</comment>
<evidence type="ECO:0000313" key="5">
    <source>
        <dbReference type="Proteomes" id="UP000274391"/>
    </source>
</evidence>
<keyword evidence="5" id="KW-1185">Reference proteome</keyword>
<name>A0A3P3VSS7_9MICO</name>
<gene>
    <name evidence="4" type="ORF">EG850_11525</name>
</gene>
<dbReference type="Pfam" id="PF01958">
    <property type="entry name" value="Asp_DH_C"/>
    <property type="match status" value="1"/>
</dbReference>
<organism evidence="4 5">
    <name type="scientific">Gulosibacter macacae</name>
    <dbReference type="NCBI Taxonomy" id="2488791"/>
    <lineage>
        <taxon>Bacteria</taxon>
        <taxon>Bacillati</taxon>
        <taxon>Actinomycetota</taxon>
        <taxon>Actinomycetes</taxon>
        <taxon>Micrococcales</taxon>
        <taxon>Microbacteriaceae</taxon>
        <taxon>Gulosibacter</taxon>
    </lineage>
</organism>
<proteinExistence type="inferred from homology"/>
<dbReference type="RefSeq" id="WP_124973623.1">
    <property type="nucleotide sequence ID" value="NZ_RQVS01000016.1"/>
</dbReference>
<evidence type="ECO:0000259" key="2">
    <source>
        <dbReference type="Pfam" id="PF01958"/>
    </source>
</evidence>
<dbReference type="InterPro" id="IPR036291">
    <property type="entry name" value="NAD(P)-bd_dom_sf"/>
</dbReference>
<dbReference type="GO" id="GO:0009435">
    <property type="term" value="P:NAD+ biosynthetic process"/>
    <property type="evidence" value="ECO:0007669"/>
    <property type="project" value="InterPro"/>
</dbReference>